<comment type="cofactor">
    <cofactor evidence="1">
        <name>Ca(2+)</name>
        <dbReference type="ChEBI" id="CHEBI:29108"/>
    </cofactor>
</comment>
<evidence type="ECO:0000256" key="4">
    <source>
        <dbReference type="ARBA" id="ARBA00022801"/>
    </source>
</evidence>
<feature type="domain" description="Sulfatase N-terminal" evidence="7">
    <location>
        <begin position="8"/>
        <end position="336"/>
    </location>
</feature>
<gene>
    <name evidence="8" type="ORF">NTJ_05751</name>
</gene>
<protein>
    <submittedName>
        <fullName evidence="8">Arylsulfatase</fullName>
    </submittedName>
</protein>
<dbReference type="Pfam" id="PF00884">
    <property type="entry name" value="Sulfatase"/>
    <property type="match status" value="1"/>
</dbReference>
<dbReference type="PROSITE" id="PS00149">
    <property type="entry name" value="SULFATASE_2"/>
    <property type="match status" value="1"/>
</dbReference>
<reference evidence="8 9" key="1">
    <citation type="submission" date="2023-09" db="EMBL/GenBank/DDBJ databases">
        <title>Nesidiocoris tenuis whole genome shotgun sequence.</title>
        <authorList>
            <person name="Shibata T."/>
            <person name="Shimoda M."/>
            <person name="Kobayashi T."/>
            <person name="Uehara T."/>
        </authorList>
    </citation>
    <scope>NUCLEOTIDE SEQUENCE [LARGE SCALE GENOMIC DNA]</scope>
    <source>
        <strain evidence="8 9">Japan</strain>
    </source>
</reference>
<evidence type="ECO:0000259" key="7">
    <source>
        <dbReference type="Pfam" id="PF00884"/>
    </source>
</evidence>
<keyword evidence="6" id="KW-0325">Glycoprotein</keyword>
<keyword evidence="9" id="KW-1185">Reference proteome</keyword>
<dbReference type="SUPFAM" id="SSF53649">
    <property type="entry name" value="Alkaline phosphatase-like"/>
    <property type="match status" value="1"/>
</dbReference>
<sequence length="549" mass="61331">MVSSAKPPNIVILLADDMGWNDIGVHGSEVPTPNIDALAYNGIVLKRHYAQPSCTPSRSALLSGKYPIRYGLQGYPLSSKSKYGLPTDIKIMPEVLKELGYRTHLVGKWHQGYPTWRHMPTRRGFDSFYGFLNGYLSYYDGVHCDSPSIGLDFRSDEEESWRSAYGKYLPEILSEKASAIVRNHSRHHKNDPLFLLVSMNAPHAGGNRPFINEIPPVRHDGARFIADEKRRIFADVMRYVDDTLGNVTSTLKAEGMLENSLILFLADNGGPSIDPIWNYGNAASNFPFRGTKMSMYEGGVRAAAVLWKSNMVSTPRVYDGLFHITDWLPTLISAAGGSRLEDLDGVDHWSALLGLSPDDPRKELLVEINDQGDSWGYVSGNFKLVKSYNSTYRLSFADNYFSPPPEANPAGYQFQEVTASQVAKAIGVKLNETACLEMREKMTLTQHCTADQMALALQHDCSADGCLYDISEDPSECFDIAKQHPDLARELFLKMKYYQDSMFKAPDLPLNNEPNVRNYFAPSSAKSYKPFTLLTSLVSLASIIRLCDK</sequence>
<keyword evidence="3" id="KW-0479">Metal-binding</keyword>
<name>A0ABN7ANS9_9HEMI</name>
<proteinExistence type="inferred from homology"/>
<keyword evidence="5" id="KW-0106">Calcium</keyword>
<dbReference type="CDD" id="cd16029">
    <property type="entry name" value="4-S"/>
    <property type="match status" value="1"/>
</dbReference>
<dbReference type="Proteomes" id="UP001307889">
    <property type="component" value="Chromosome 4"/>
</dbReference>
<dbReference type="InterPro" id="IPR047115">
    <property type="entry name" value="ARSB"/>
</dbReference>
<dbReference type="InterPro" id="IPR024607">
    <property type="entry name" value="Sulfatase_CS"/>
</dbReference>
<keyword evidence="4" id="KW-0378">Hydrolase</keyword>
<comment type="similarity">
    <text evidence="2">Belongs to the sulfatase family.</text>
</comment>
<dbReference type="EMBL" id="AP028912">
    <property type="protein sequence ID" value="BES92942.1"/>
    <property type="molecule type" value="Genomic_DNA"/>
</dbReference>
<dbReference type="Gene3D" id="3.30.1120.10">
    <property type="match status" value="1"/>
</dbReference>
<accession>A0ABN7ANS9</accession>
<dbReference type="PANTHER" id="PTHR10342:SF264">
    <property type="entry name" value="MIP05773P-RELATED"/>
    <property type="match status" value="1"/>
</dbReference>
<evidence type="ECO:0000256" key="2">
    <source>
        <dbReference type="ARBA" id="ARBA00008779"/>
    </source>
</evidence>
<evidence type="ECO:0000313" key="8">
    <source>
        <dbReference type="EMBL" id="BES92942.1"/>
    </source>
</evidence>
<dbReference type="InterPro" id="IPR000917">
    <property type="entry name" value="Sulfatase_N"/>
</dbReference>
<dbReference type="Gene3D" id="3.40.720.10">
    <property type="entry name" value="Alkaline Phosphatase, subunit A"/>
    <property type="match status" value="1"/>
</dbReference>
<dbReference type="PANTHER" id="PTHR10342">
    <property type="entry name" value="ARYLSULFATASE"/>
    <property type="match status" value="1"/>
</dbReference>
<dbReference type="InterPro" id="IPR017850">
    <property type="entry name" value="Alkaline_phosphatase_core_sf"/>
</dbReference>
<organism evidence="8 9">
    <name type="scientific">Nesidiocoris tenuis</name>
    <dbReference type="NCBI Taxonomy" id="355587"/>
    <lineage>
        <taxon>Eukaryota</taxon>
        <taxon>Metazoa</taxon>
        <taxon>Ecdysozoa</taxon>
        <taxon>Arthropoda</taxon>
        <taxon>Hexapoda</taxon>
        <taxon>Insecta</taxon>
        <taxon>Pterygota</taxon>
        <taxon>Neoptera</taxon>
        <taxon>Paraneoptera</taxon>
        <taxon>Hemiptera</taxon>
        <taxon>Heteroptera</taxon>
        <taxon>Panheteroptera</taxon>
        <taxon>Cimicomorpha</taxon>
        <taxon>Miridae</taxon>
        <taxon>Dicyphina</taxon>
        <taxon>Nesidiocoris</taxon>
    </lineage>
</organism>
<evidence type="ECO:0000256" key="1">
    <source>
        <dbReference type="ARBA" id="ARBA00001913"/>
    </source>
</evidence>
<evidence type="ECO:0000256" key="3">
    <source>
        <dbReference type="ARBA" id="ARBA00022723"/>
    </source>
</evidence>
<evidence type="ECO:0000313" key="9">
    <source>
        <dbReference type="Proteomes" id="UP001307889"/>
    </source>
</evidence>
<evidence type="ECO:0000256" key="5">
    <source>
        <dbReference type="ARBA" id="ARBA00022837"/>
    </source>
</evidence>
<evidence type="ECO:0000256" key="6">
    <source>
        <dbReference type="ARBA" id="ARBA00023180"/>
    </source>
</evidence>